<sequence length="662" mass="72696">MTAPDTPAMLWSPSPERLKRSRLRQYMDWLARERGLDFADYDALWRWSVADIEAFWASIWDYFEVRAHKPYTKVLGRRDMPGAEWFTGAELNLVDQILRHEIAAKPAILYASETAALREMSWADLHGQVGAVAAYLRAAGVKRGDRVVAYAPNTPETIVAFLAIASLGAVWSVCAPDMGLASVLDRFRQIEPVALVAVPSSHYNGKLIDKGAVLAEMVAALPSVKTLILLPGESSHSVPQGVTVAHWTEITAKPVPVQVEALPFDHPLWIVYSSGTTGLPKAIVHSHGGIVVEMLKMMALHNDIGPDDVFHWYSSTGWIMWNAQVAGLVTGATIALYDGSPSHPDWTRLWRFAGEAKLTVFGGGAAFFANCLKAGVKPREVTDLSRLRTIGSTGSPLSEDAYAWIYRELGPDIWLMPISGGTDFAGAFVAGCSILPVYIGEMQCRCLGADIQAYDEAGKPLSDEVGELVCVQPLPSMPLYLWNDADGKRYRDSYFDVYPGIWRHGDWIRITPRGGAVIYGRSDATINRYGLRLGTAEIYRAVEELPEILDSLVIDLEFLGRDSYMPLFVVLRPGLTLDAALKDRINQAIRAAVSARFVPNDIFQVAEVPRTLSGKKLEVPVKKILLGQPAEKVANPGTMANPGSIAWYADFARQRDMAQGAA</sequence>
<protein>
    <submittedName>
        <fullName evidence="7">Acetoacetate--CoA ligase</fullName>
        <ecNumber evidence="7">6.2.1.16</ecNumber>
    </submittedName>
</protein>
<dbReference type="GO" id="GO:0030729">
    <property type="term" value="F:acetoacetate-CoA ligase activity"/>
    <property type="evidence" value="ECO:0007669"/>
    <property type="project" value="UniProtKB-EC"/>
</dbReference>
<comment type="similarity">
    <text evidence="1">Belongs to the ATP-dependent AMP-binding enzyme family.</text>
</comment>
<name>A0ABV7VK75_9PROT</name>
<dbReference type="SUPFAM" id="SSF56801">
    <property type="entry name" value="Acetyl-CoA synthetase-like"/>
    <property type="match status" value="1"/>
</dbReference>
<dbReference type="NCBIfam" id="TIGR01217">
    <property type="entry name" value="ac_ac_CoA_syn"/>
    <property type="match status" value="1"/>
</dbReference>
<accession>A0ABV7VK75</accession>
<evidence type="ECO:0000256" key="2">
    <source>
        <dbReference type="ARBA" id="ARBA00022598"/>
    </source>
</evidence>
<reference evidence="8" key="1">
    <citation type="journal article" date="2019" name="Int. J. Syst. Evol. Microbiol.">
        <title>The Global Catalogue of Microorganisms (GCM) 10K type strain sequencing project: providing services to taxonomists for standard genome sequencing and annotation.</title>
        <authorList>
            <consortium name="The Broad Institute Genomics Platform"/>
            <consortium name="The Broad Institute Genome Sequencing Center for Infectious Disease"/>
            <person name="Wu L."/>
            <person name="Ma J."/>
        </authorList>
    </citation>
    <scope>NUCLEOTIDE SEQUENCE [LARGE SCALE GENOMIC DNA]</scope>
    <source>
        <strain evidence="8">KCTC 42182</strain>
    </source>
</reference>
<dbReference type="InterPro" id="IPR032387">
    <property type="entry name" value="ACAS_N"/>
</dbReference>
<gene>
    <name evidence="7" type="ORF">ACFOOQ_20455</name>
</gene>
<dbReference type="RefSeq" id="WP_379729556.1">
    <property type="nucleotide sequence ID" value="NZ_JBHRYJ010000006.1"/>
</dbReference>
<dbReference type="EC" id="6.2.1.16" evidence="7"/>
<dbReference type="InterPro" id="IPR020845">
    <property type="entry name" value="AMP-binding_CS"/>
</dbReference>
<dbReference type="InterPro" id="IPR045851">
    <property type="entry name" value="AMP-bd_C_sf"/>
</dbReference>
<evidence type="ECO:0000313" key="8">
    <source>
        <dbReference type="Proteomes" id="UP001595711"/>
    </source>
</evidence>
<dbReference type="EMBL" id="JBHRYJ010000006">
    <property type="protein sequence ID" value="MFC3677936.1"/>
    <property type="molecule type" value="Genomic_DNA"/>
</dbReference>
<keyword evidence="8" id="KW-1185">Reference proteome</keyword>
<dbReference type="NCBIfam" id="NF002937">
    <property type="entry name" value="PRK03584.1"/>
    <property type="match status" value="1"/>
</dbReference>
<feature type="domain" description="AMP-dependent synthetase/ligase" evidence="5">
    <location>
        <begin position="106"/>
        <end position="472"/>
    </location>
</feature>
<dbReference type="PANTHER" id="PTHR42921:SF1">
    <property type="entry name" value="ACETOACETYL-COA SYNTHETASE"/>
    <property type="match status" value="1"/>
</dbReference>
<keyword evidence="3" id="KW-0547">Nucleotide-binding</keyword>
<dbReference type="InterPro" id="IPR000873">
    <property type="entry name" value="AMP-dep_synth/lig_dom"/>
</dbReference>
<evidence type="ECO:0000256" key="3">
    <source>
        <dbReference type="ARBA" id="ARBA00022741"/>
    </source>
</evidence>
<keyword evidence="2 7" id="KW-0436">Ligase</keyword>
<evidence type="ECO:0000256" key="4">
    <source>
        <dbReference type="ARBA" id="ARBA00022840"/>
    </source>
</evidence>
<dbReference type="Gene3D" id="3.40.50.12780">
    <property type="entry name" value="N-terminal domain of ligase-like"/>
    <property type="match status" value="1"/>
</dbReference>
<evidence type="ECO:0000259" key="5">
    <source>
        <dbReference type="Pfam" id="PF00501"/>
    </source>
</evidence>
<comment type="caution">
    <text evidence="7">The sequence shown here is derived from an EMBL/GenBank/DDBJ whole genome shotgun (WGS) entry which is preliminary data.</text>
</comment>
<feature type="domain" description="Acetyl-coenzyme A synthetase N-terminal" evidence="6">
    <location>
        <begin position="41"/>
        <end position="94"/>
    </location>
</feature>
<evidence type="ECO:0000256" key="1">
    <source>
        <dbReference type="ARBA" id="ARBA00006432"/>
    </source>
</evidence>
<evidence type="ECO:0000313" key="7">
    <source>
        <dbReference type="EMBL" id="MFC3677936.1"/>
    </source>
</evidence>
<dbReference type="Pfam" id="PF00501">
    <property type="entry name" value="AMP-binding"/>
    <property type="match status" value="1"/>
</dbReference>
<evidence type="ECO:0000259" key="6">
    <source>
        <dbReference type="Pfam" id="PF16177"/>
    </source>
</evidence>
<dbReference type="InterPro" id="IPR005914">
    <property type="entry name" value="Acac_CoA_synth"/>
</dbReference>
<proteinExistence type="inferred from homology"/>
<dbReference type="PROSITE" id="PS00455">
    <property type="entry name" value="AMP_BINDING"/>
    <property type="match status" value="1"/>
</dbReference>
<organism evidence="7 8">
    <name type="scientific">Ferrovibrio xuzhouensis</name>
    <dbReference type="NCBI Taxonomy" id="1576914"/>
    <lineage>
        <taxon>Bacteria</taxon>
        <taxon>Pseudomonadati</taxon>
        <taxon>Pseudomonadota</taxon>
        <taxon>Alphaproteobacteria</taxon>
        <taxon>Rhodospirillales</taxon>
        <taxon>Rhodospirillaceae</taxon>
        <taxon>Ferrovibrio</taxon>
    </lineage>
</organism>
<dbReference type="InterPro" id="IPR042099">
    <property type="entry name" value="ANL_N_sf"/>
</dbReference>
<dbReference type="Gene3D" id="3.30.300.30">
    <property type="match status" value="1"/>
</dbReference>
<dbReference type="Proteomes" id="UP001595711">
    <property type="component" value="Unassembled WGS sequence"/>
</dbReference>
<dbReference type="Pfam" id="PF16177">
    <property type="entry name" value="ACAS_N"/>
    <property type="match status" value="1"/>
</dbReference>
<dbReference type="PANTHER" id="PTHR42921">
    <property type="entry name" value="ACETOACETYL-COA SYNTHETASE"/>
    <property type="match status" value="1"/>
</dbReference>
<keyword evidence="4" id="KW-0067">ATP-binding</keyword>